<dbReference type="PANTHER" id="PTHR43617:SF38">
    <property type="entry name" value="N-ACETYLTRANSFERASE DOMAIN-CONTAINING PROTEIN"/>
    <property type="match status" value="1"/>
</dbReference>
<dbReference type="EC" id="2.3.1.-" evidence="2"/>
<sequence length="135" mass="15522">MRQQIVGLLEELNSVNNGYFVETDINDYVDKILKKAVLIEVDKSGILVGFIAYYANDIASETAYLTMLAVKPLYQNEGYGKHLLDLSIKDIRDKGFVKYGLEVLKNNFQAFKFYENQGFKTIKSRGDFLYMEKPL</sequence>
<dbReference type="RefSeq" id="WP_316661363.1">
    <property type="nucleotide sequence ID" value="NZ_JAWHTF010000002.1"/>
</dbReference>
<dbReference type="InterPro" id="IPR000182">
    <property type="entry name" value="GNAT_dom"/>
</dbReference>
<protein>
    <submittedName>
        <fullName evidence="2">N-acetyltransferase</fullName>
        <ecNumber evidence="2">2.3.1.-</ecNumber>
    </submittedName>
</protein>
<dbReference type="InterPro" id="IPR050276">
    <property type="entry name" value="MshD_Acetyltransferase"/>
</dbReference>
<accession>A0ABU3U500</accession>
<dbReference type="SUPFAM" id="SSF55729">
    <property type="entry name" value="Acyl-CoA N-acyltransferases (Nat)"/>
    <property type="match status" value="1"/>
</dbReference>
<proteinExistence type="predicted"/>
<name>A0ABU3U500_9FLAO</name>
<dbReference type="CDD" id="cd04301">
    <property type="entry name" value="NAT_SF"/>
    <property type="match status" value="1"/>
</dbReference>
<evidence type="ECO:0000259" key="1">
    <source>
        <dbReference type="PROSITE" id="PS51186"/>
    </source>
</evidence>
<evidence type="ECO:0000313" key="2">
    <source>
        <dbReference type="EMBL" id="MDU8885483.1"/>
    </source>
</evidence>
<dbReference type="InterPro" id="IPR016181">
    <property type="entry name" value="Acyl_CoA_acyltransferase"/>
</dbReference>
<keyword evidence="3" id="KW-1185">Reference proteome</keyword>
<dbReference type="Gene3D" id="3.40.630.30">
    <property type="match status" value="1"/>
</dbReference>
<keyword evidence="2" id="KW-0012">Acyltransferase</keyword>
<dbReference type="Pfam" id="PF00583">
    <property type="entry name" value="Acetyltransf_1"/>
    <property type="match status" value="1"/>
</dbReference>
<dbReference type="GO" id="GO:0016746">
    <property type="term" value="F:acyltransferase activity"/>
    <property type="evidence" value="ECO:0007669"/>
    <property type="project" value="UniProtKB-KW"/>
</dbReference>
<keyword evidence="2" id="KW-0808">Transferase</keyword>
<feature type="domain" description="N-acetyltransferase" evidence="1">
    <location>
        <begin position="1"/>
        <end position="135"/>
    </location>
</feature>
<dbReference type="EMBL" id="JAWHTF010000002">
    <property type="protein sequence ID" value="MDU8885483.1"/>
    <property type="molecule type" value="Genomic_DNA"/>
</dbReference>
<organism evidence="2 3">
    <name type="scientific">Gilvirhabdus luticola</name>
    <dbReference type="NCBI Taxonomy" id="3079858"/>
    <lineage>
        <taxon>Bacteria</taxon>
        <taxon>Pseudomonadati</taxon>
        <taxon>Bacteroidota</taxon>
        <taxon>Flavobacteriia</taxon>
        <taxon>Flavobacteriales</taxon>
        <taxon>Flavobacteriaceae</taxon>
        <taxon>Gilvirhabdus</taxon>
    </lineage>
</organism>
<reference evidence="2 3" key="1">
    <citation type="submission" date="2023-10" db="EMBL/GenBank/DDBJ databases">
        <title>Marimonas sp. nov. isolated from tidal mud flat.</title>
        <authorList>
            <person name="Jaincy N.J."/>
            <person name="Srinivasan S."/>
            <person name="Lee S.-S."/>
        </authorList>
    </citation>
    <scope>NUCLEOTIDE SEQUENCE [LARGE SCALE GENOMIC DNA]</scope>
    <source>
        <strain evidence="2 3">MJ-SS3</strain>
    </source>
</reference>
<comment type="caution">
    <text evidence="2">The sequence shown here is derived from an EMBL/GenBank/DDBJ whole genome shotgun (WGS) entry which is preliminary data.</text>
</comment>
<evidence type="ECO:0000313" key="3">
    <source>
        <dbReference type="Proteomes" id="UP001268651"/>
    </source>
</evidence>
<dbReference type="PANTHER" id="PTHR43617">
    <property type="entry name" value="L-AMINO ACID N-ACETYLTRANSFERASE"/>
    <property type="match status" value="1"/>
</dbReference>
<gene>
    <name evidence="2" type="ORF">RXV94_04865</name>
</gene>
<dbReference type="Proteomes" id="UP001268651">
    <property type="component" value="Unassembled WGS sequence"/>
</dbReference>
<dbReference type="PROSITE" id="PS51186">
    <property type="entry name" value="GNAT"/>
    <property type="match status" value="1"/>
</dbReference>